<keyword evidence="1" id="KW-0175">Coiled coil</keyword>
<comment type="caution">
    <text evidence="2">The sequence shown here is derived from an EMBL/GenBank/DDBJ whole genome shotgun (WGS) entry which is preliminary data.</text>
</comment>
<gene>
    <name evidence="2" type="ORF">RQP53_15680</name>
</gene>
<evidence type="ECO:0000256" key="1">
    <source>
        <dbReference type="SAM" id="Coils"/>
    </source>
</evidence>
<evidence type="ECO:0000313" key="2">
    <source>
        <dbReference type="EMBL" id="MDT9000716.1"/>
    </source>
</evidence>
<feature type="coiled-coil region" evidence="1">
    <location>
        <begin position="73"/>
        <end position="103"/>
    </location>
</feature>
<dbReference type="Proteomes" id="UP001246372">
    <property type="component" value="Unassembled WGS sequence"/>
</dbReference>
<reference evidence="2" key="1">
    <citation type="submission" date="2023-09" db="EMBL/GenBank/DDBJ databases">
        <title>Paucibacter sp. APW11 Genome sequencing and assembly.</title>
        <authorList>
            <person name="Kim I."/>
        </authorList>
    </citation>
    <scope>NUCLEOTIDE SEQUENCE</scope>
    <source>
        <strain evidence="2">APW11</strain>
    </source>
</reference>
<protein>
    <submittedName>
        <fullName evidence="2">Uncharacterized protein</fullName>
    </submittedName>
</protein>
<keyword evidence="3" id="KW-1185">Reference proteome</keyword>
<organism evidence="2 3">
    <name type="scientific">Roseateles aquae</name>
    <dbReference type="NCBI Taxonomy" id="3077235"/>
    <lineage>
        <taxon>Bacteria</taxon>
        <taxon>Pseudomonadati</taxon>
        <taxon>Pseudomonadota</taxon>
        <taxon>Betaproteobacteria</taxon>
        <taxon>Burkholderiales</taxon>
        <taxon>Sphaerotilaceae</taxon>
        <taxon>Roseateles</taxon>
    </lineage>
</organism>
<dbReference type="EMBL" id="JAVXZY010000006">
    <property type="protein sequence ID" value="MDT9000716.1"/>
    <property type="molecule type" value="Genomic_DNA"/>
</dbReference>
<sequence length="170" mass="18436">MLNTQTPSKTDYARALLARPGRELPRPVRTLLILVDGQKTVTELLSLGSALGLDRSALEVLQTQGLISVPDLAAQAREAAERQAAEQARAERAARQAEQARKLVAAKFFALDLATRMLAGREGSLRDGARLADNETSFMAWLETCSAAIASHADAERAQVFRERVVAALR</sequence>
<proteinExistence type="predicted"/>
<name>A0ABU3PDR7_9BURK</name>
<evidence type="ECO:0000313" key="3">
    <source>
        <dbReference type="Proteomes" id="UP001246372"/>
    </source>
</evidence>
<accession>A0ABU3PDR7</accession>
<dbReference type="RefSeq" id="WP_315651552.1">
    <property type="nucleotide sequence ID" value="NZ_JAVXZY010000006.1"/>
</dbReference>